<proteinExistence type="predicted"/>
<keyword evidence="1" id="KW-0732">Signal</keyword>
<protein>
    <recommendedName>
        <fullName evidence="4">Lipoprotein</fullName>
    </recommendedName>
</protein>
<comment type="caution">
    <text evidence="2">The sequence shown here is derived from an EMBL/GenBank/DDBJ whole genome shotgun (WGS) entry which is preliminary data.</text>
</comment>
<evidence type="ECO:0000313" key="2">
    <source>
        <dbReference type="EMBL" id="KIA76585.1"/>
    </source>
</evidence>
<dbReference type="Proteomes" id="UP000031307">
    <property type="component" value="Unassembled WGS sequence"/>
</dbReference>
<sequence>MKKILLLSFISVFSMCSALTVNHFDDYQGKISDTKVFAPKIAPKTKMYINDEELETNGKIFRLHTGDNIWISVPSIHSDQSGLFVYENEIIQDGCPSMAYQNTWKCPYCYRHWPIGKPCQNLDCPSKYK</sequence>
<gene>
    <name evidence="2" type="ORF">DB43_AA00100</name>
</gene>
<name>A0A0C1C610_9BACT</name>
<feature type="signal peptide" evidence="1">
    <location>
        <begin position="1"/>
        <end position="18"/>
    </location>
</feature>
<accession>A0A0C1C610</accession>
<organism evidence="2 3">
    <name type="scientific">Parachlamydia acanthamoebae</name>
    <dbReference type="NCBI Taxonomy" id="83552"/>
    <lineage>
        <taxon>Bacteria</taxon>
        <taxon>Pseudomonadati</taxon>
        <taxon>Chlamydiota</taxon>
        <taxon>Chlamydiia</taxon>
        <taxon>Parachlamydiales</taxon>
        <taxon>Parachlamydiaceae</taxon>
        <taxon>Parachlamydia</taxon>
    </lineage>
</organism>
<evidence type="ECO:0000256" key="1">
    <source>
        <dbReference type="SAM" id="SignalP"/>
    </source>
</evidence>
<dbReference type="EMBL" id="JSAM01000111">
    <property type="protein sequence ID" value="KIA76585.1"/>
    <property type="molecule type" value="Genomic_DNA"/>
</dbReference>
<dbReference type="PATRIC" id="fig|83552.4.peg.2230"/>
<evidence type="ECO:0000313" key="3">
    <source>
        <dbReference type="Proteomes" id="UP000031307"/>
    </source>
</evidence>
<reference evidence="2 3" key="1">
    <citation type="journal article" date="2014" name="Mol. Biol. Evol.">
        <title>Massive expansion of Ubiquitination-related gene families within the Chlamydiae.</title>
        <authorList>
            <person name="Domman D."/>
            <person name="Collingro A."/>
            <person name="Lagkouvardos I."/>
            <person name="Gehre L."/>
            <person name="Weinmaier T."/>
            <person name="Rattei T."/>
            <person name="Subtil A."/>
            <person name="Horn M."/>
        </authorList>
    </citation>
    <scope>NUCLEOTIDE SEQUENCE [LARGE SCALE GENOMIC DNA]</scope>
    <source>
        <strain evidence="2 3">OEW1</strain>
    </source>
</reference>
<feature type="chain" id="PRO_5002129059" description="Lipoprotein" evidence="1">
    <location>
        <begin position="19"/>
        <end position="129"/>
    </location>
</feature>
<dbReference type="RefSeq" id="WP_013925738.1">
    <property type="nucleotide sequence ID" value="NZ_JSAM01000111.1"/>
</dbReference>
<dbReference type="AlphaFoldDB" id="A0A0C1C610"/>
<evidence type="ECO:0008006" key="4">
    <source>
        <dbReference type="Google" id="ProtNLM"/>
    </source>
</evidence>